<dbReference type="EMBL" id="BLLF01003113">
    <property type="protein sequence ID" value="GFH26386.1"/>
    <property type="molecule type" value="Genomic_DNA"/>
</dbReference>
<dbReference type="Proteomes" id="UP000485058">
    <property type="component" value="Unassembled WGS sequence"/>
</dbReference>
<gene>
    <name evidence="2" type="ORF">HaLaN_24529</name>
</gene>
<name>A0A6A0A2K1_HAELA</name>
<accession>A0A6A0A2K1</accession>
<sequence length="64" mass="7081">MGRPAGAVLLARPGSPASQGKEYPELGYKRLQDQPPKAEQQQPAAAQSCQLYTVVLAVRQWCRW</sequence>
<protein>
    <submittedName>
        <fullName evidence="2">Uncharacterized protein</fullName>
    </submittedName>
</protein>
<reference evidence="2 3" key="1">
    <citation type="submission" date="2020-02" db="EMBL/GenBank/DDBJ databases">
        <title>Draft genome sequence of Haematococcus lacustris strain NIES-144.</title>
        <authorList>
            <person name="Morimoto D."/>
            <person name="Nakagawa S."/>
            <person name="Yoshida T."/>
            <person name="Sawayama S."/>
        </authorList>
    </citation>
    <scope>NUCLEOTIDE SEQUENCE [LARGE SCALE GENOMIC DNA]</scope>
    <source>
        <strain evidence="2 3">NIES-144</strain>
    </source>
</reference>
<evidence type="ECO:0000313" key="2">
    <source>
        <dbReference type="EMBL" id="GFH26386.1"/>
    </source>
</evidence>
<keyword evidence="3" id="KW-1185">Reference proteome</keyword>
<feature type="region of interest" description="Disordered" evidence="1">
    <location>
        <begin position="1"/>
        <end position="22"/>
    </location>
</feature>
<dbReference type="AlphaFoldDB" id="A0A6A0A2K1"/>
<comment type="caution">
    <text evidence="2">The sequence shown here is derived from an EMBL/GenBank/DDBJ whole genome shotgun (WGS) entry which is preliminary data.</text>
</comment>
<evidence type="ECO:0000256" key="1">
    <source>
        <dbReference type="SAM" id="MobiDB-lite"/>
    </source>
</evidence>
<organism evidence="2 3">
    <name type="scientific">Haematococcus lacustris</name>
    <name type="common">Green alga</name>
    <name type="synonym">Haematococcus pluvialis</name>
    <dbReference type="NCBI Taxonomy" id="44745"/>
    <lineage>
        <taxon>Eukaryota</taxon>
        <taxon>Viridiplantae</taxon>
        <taxon>Chlorophyta</taxon>
        <taxon>core chlorophytes</taxon>
        <taxon>Chlorophyceae</taxon>
        <taxon>CS clade</taxon>
        <taxon>Chlamydomonadales</taxon>
        <taxon>Haematococcaceae</taxon>
        <taxon>Haematococcus</taxon>
    </lineage>
</organism>
<proteinExistence type="predicted"/>
<evidence type="ECO:0000313" key="3">
    <source>
        <dbReference type="Proteomes" id="UP000485058"/>
    </source>
</evidence>